<comment type="function">
    <text evidence="3">Toxic component of a type II toxin-antitoxin (TA) system.</text>
</comment>
<dbReference type="GO" id="GO:0004521">
    <property type="term" value="F:RNA endonuclease activity"/>
    <property type="evidence" value="ECO:0007669"/>
    <property type="project" value="TreeGrafter"/>
</dbReference>
<keyword evidence="2" id="KW-1277">Toxin-antitoxin system</keyword>
<dbReference type="OrthoDB" id="9808744at2"/>
<organism evidence="4 5">
    <name type="scientific">Massilimicrobiota timonensis</name>
    <dbReference type="NCBI Taxonomy" id="1776392"/>
    <lineage>
        <taxon>Bacteria</taxon>
        <taxon>Bacillati</taxon>
        <taxon>Bacillota</taxon>
        <taxon>Erysipelotrichia</taxon>
        <taxon>Erysipelotrichales</taxon>
        <taxon>Erysipelotrichaceae</taxon>
        <taxon>Massilimicrobiota</taxon>
    </lineage>
</organism>
<dbReference type="Gene3D" id="2.30.30.110">
    <property type="match status" value="1"/>
</dbReference>
<sequence length="121" mass="13682">MHIKRGEIYLANLDKPFGSEQGGIRPVLVVQNNVGNKYSPTLLVACITSKAHSKHHLPTHYVIPKHVGLKYDSLVMMEQIKVIDEKRIIKYIGKLSPKYMKILDKRLKISLGLIPIRKGGN</sequence>
<keyword evidence="3" id="KW-0540">Nuclease</keyword>
<proteinExistence type="inferred from homology"/>
<dbReference type="PANTHER" id="PTHR33988">
    <property type="entry name" value="ENDORIBONUCLEASE MAZF-RELATED"/>
    <property type="match status" value="1"/>
</dbReference>
<evidence type="ECO:0000256" key="1">
    <source>
        <dbReference type="ARBA" id="ARBA00007521"/>
    </source>
</evidence>
<dbReference type="RefSeq" id="WP_087360406.1">
    <property type="nucleotide sequence ID" value="NZ_NFLJ01000064.1"/>
</dbReference>
<reference evidence="4 5" key="1">
    <citation type="journal article" date="2018" name="BMC Genomics">
        <title>Whole genome sequencing and function prediction of 133 gut anaerobes isolated from chicken caecum in pure cultures.</title>
        <authorList>
            <person name="Medvecky M."/>
            <person name="Cejkova D."/>
            <person name="Polansky O."/>
            <person name="Karasova D."/>
            <person name="Kubasova T."/>
            <person name="Cizek A."/>
            <person name="Rychlik I."/>
        </authorList>
    </citation>
    <scope>NUCLEOTIDE SEQUENCE [LARGE SCALE GENOMIC DNA]</scope>
    <source>
        <strain evidence="4 5">An13</strain>
    </source>
</reference>
<dbReference type="InterPro" id="IPR011067">
    <property type="entry name" value="Plasmid_toxin/cell-grow_inhib"/>
</dbReference>
<evidence type="ECO:0000256" key="3">
    <source>
        <dbReference type="PIRNR" id="PIRNR033490"/>
    </source>
</evidence>
<keyword evidence="3" id="KW-0255">Endonuclease</keyword>
<dbReference type="GO" id="GO:0016075">
    <property type="term" value="P:rRNA catabolic process"/>
    <property type="evidence" value="ECO:0007669"/>
    <property type="project" value="TreeGrafter"/>
</dbReference>
<dbReference type="GO" id="GO:0003677">
    <property type="term" value="F:DNA binding"/>
    <property type="evidence" value="ECO:0007669"/>
    <property type="project" value="InterPro"/>
</dbReference>
<keyword evidence="3" id="KW-0378">Hydrolase</keyword>
<dbReference type="AlphaFoldDB" id="A0A1Y4SL06"/>
<accession>A0A1Y4SL06</accession>
<evidence type="ECO:0000256" key="2">
    <source>
        <dbReference type="ARBA" id="ARBA00022649"/>
    </source>
</evidence>
<dbReference type="InterPro" id="IPR003477">
    <property type="entry name" value="PemK-like"/>
</dbReference>
<evidence type="ECO:0000313" key="4">
    <source>
        <dbReference type="EMBL" id="OUQ30599.1"/>
    </source>
</evidence>
<dbReference type="GO" id="GO:0006402">
    <property type="term" value="P:mRNA catabolic process"/>
    <property type="evidence" value="ECO:0007669"/>
    <property type="project" value="TreeGrafter"/>
</dbReference>
<comment type="similarity">
    <text evidence="1 3">Belongs to the PemK/MazF family.</text>
</comment>
<dbReference type="Proteomes" id="UP000195305">
    <property type="component" value="Unassembled WGS sequence"/>
</dbReference>
<dbReference type="SUPFAM" id="SSF50118">
    <property type="entry name" value="Cell growth inhibitor/plasmid maintenance toxic component"/>
    <property type="match status" value="1"/>
</dbReference>
<dbReference type="EC" id="3.1.-.-" evidence="3"/>
<dbReference type="GO" id="GO:0016787">
    <property type="term" value="F:hydrolase activity"/>
    <property type="evidence" value="ECO:0007669"/>
    <property type="project" value="UniProtKB-KW"/>
</dbReference>
<dbReference type="Pfam" id="PF02452">
    <property type="entry name" value="PemK_toxin"/>
    <property type="match status" value="1"/>
</dbReference>
<dbReference type="PANTHER" id="PTHR33988:SF2">
    <property type="entry name" value="ENDORIBONUCLEASE MAZF"/>
    <property type="match status" value="1"/>
</dbReference>
<keyword evidence="5" id="KW-1185">Reference proteome</keyword>
<gene>
    <name evidence="4" type="ORF">B5E75_13725</name>
</gene>
<name>A0A1Y4SL06_9FIRM</name>
<evidence type="ECO:0000313" key="5">
    <source>
        <dbReference type="Proteomes" id="UP000195305"/>
    </source>
</evidence>
<comment type="caution">
    <text evidence="4">The sequence shown here is derived from an EMBL/GenBank/DDBJ whole genome shotgun (WGS) entry which is preliminary data.</text>
</comment>
<dbReference type="PIRSF" id="PIRSF033490">
    <property type="entry name" value="MazF"/>
    <property type="match status" value="1"/>
</dbReference>
<protein>
    <recommendedName>
        <fullName evidence="3">mRNA interferase</fullName>
        <ecNumber evidence="3">3.1.-.-</ecNumber>
    </recommendedName>
</protein>
<dbReference type="EMBL" id="NFLJ01000064">
    <property type="protein sequence ID" value="OUQ30599.1"/>
    <property type="molecule type" value="Genomic_DNA"/>
</dbReference>